<keyword evidence="3" id="KW-1185">Reference proteome</keyword>
<evidence type="ECO:0000256" key="1">
    <source>
        <dbReference type="SAM" id="MobiDB-lite"/>
    </source>
</evidence>
<feature type="region of interest" description="Disordered" evidence="1">
    <location>
        <begin position="122"/>
        <end position="157"/>
    </location>
</feature>
<organism evidence="2 3">
    <name type="scientific">Pandoravirus salinus</name>
    <dbReference type="NCBI Taxonomy" id="1349410"/>
    <lineage>
        <taxon>Viruses</taxon>
        <taxon>Pandoravirus</taxon>
    </lineage>
</organism>
<sequence length="433" mass="45758">MRVPSGWRVFGAAATGVHGDDTEDVAVAHDDGVVGAPGASGPMHCKRTRVPLSCHRNFFFFVPSRFRHPARAYDRPCPSDPAHRFFSFLFVCSSWPPAPASSWCPRCVSPFGSLPSVYADARTPQHARPASRSSTPAADPASPRPDPPAGPHGPRWSQPLSTIHTLAPFERVVGGAPCHWACRRRRPADRGLLTSTRATLVAATLLALWTCAASASWLPTTQTAPHANGAFDAAVVSPAYGCGSGNGAEPTLVDRLSGADRVRVPGIDALRALATHPVVRASGAPAVVAVTAECVAAAYTYLLVRPVAHFYHNAPGTENWGMWFGAPPADMCARMTGSASTAADWAANPAGCHAMIQRRFNGFLTMVHTALAVLVAVRVWRAVRDALSCVLHGVGRAVRWAVGAGTAAKPHSPLPCHLCRRPCHTAAGTNTDL</sequence>
<gene>
    <name evidence="2" type="ORF">psal_cds_504</name>
</gene>
<dbReference type="Proteomes" id="UP000204584">
    <property type="component" value="Segment"/>
</dbReference>
<accession>S4VUR8</accession>
<protein>
    <submittedName>
        <fullName evidence="2">Atrophin-1 incomplete domain containing protein</fullName>
    </submittedName>
</protein>
<dbReference type="EMBL" id="KC977571">
    <property type="protein sequence ID" value="AGO84304.1"/>
    <property type="molecule type" value="Genomic_DNA"/>
</dbReference>
<evidence type="ECO:0000313" key="2">
    <source>
        <dbReference type="EMBL" id="AGO84304.1"/>
    </source>
</evidence>
<evidence type="ECO:0000313" key="3">
    <source>
        <dbReference type="Proteomes" id="UP000204584"/>
    </source>
</evidence>
<feature type="compositionally biased region" description="Low complexity" evidence="1">
    <location>
        <begin position="126"/>
        <end position="141"/>
    </location>
</feature>
<dbReference type="RefSeq" id="YP_008437375.1">
    <property type="nucleotide sequence ID" value="NC_022098.1"/>
</dbReference>
<reference evidence="2 3" key="1">
    <citation type="journal article" date="2013" name="Science">
        <title>Pandoraviruses: amoeba viruses with genomes up to 2.5 Mb reaching that of parasitic eukaryotes.</title>
        <authorList>
            <person name="Philippe N."/>
            <person name="Legendre M."/>
            <person name="Doutre G."/>
            <person name="Coute Y."/>
            <person name="Poirot O."/>
            <person name="Lescot M."/>
            <person name="Arslan D."/>
            <person name="Seltzer V."/>
            <person name="Bertaux L."/>
            <person name="Bruley C."/>
            <person name="Garin J."/>
            <person name="Claverie J.M."/>
            <person name="Abergel C."/>
        </authorList>
    </citation>
    <scope>NUCLEOTIDE SEQUENCE [LARGE SCALE GENOMIC DNA]</scope>
</reference>
<proteinExistence type="predicted"/>
<feature type="compositionally biased region" description="Pro residues" evidence="1">
    <location>
        <begin position="142"/>
        <end position="151"/>
    </location>
</feature>
<dbReference type="GeneID" id="16606091"/>
<name>S4VUR8_9VIRU</name>
<dbReference type="KEGG" id="vg:16606091"/>